<protein>
    <recommendedName>
        <fullName evidence="3">G domain-containing protein</fullName>
    </recommendedName>
</protein>
<evidence type="ECO:0000313" key="1">
    <source>
        <dbReference type="EMBL" id="RSL81747.1"/>
    </source>
</evidence>
<sequence>MSTPVQNLPAQVGAGLPQVITPGQQANYSTGFLPAFDFEVVESSESAEPDHARVLTGTKHDSTNVAISPEQDAPRVQEEVPRSWKWALNKLTKLVTETKGAATTEVVKFVMKHLAGTKLIFVVGKAGTGKTTILAELTGLPGLEPGETLKSGTKEYHVCPAIIDDEQYLFIDTAGFGDPYRDDVDIFRNTVSCLVAFGSFIQVVGVLFWDSYNDESFEQAYARMKSLEEDEVLCQVLRPSSTEKRYHGAYLYHHGVAGGKLTPDSYPGLSVNRKKAERREELCNLIRLRYAELKYKPVKLQFMTEVENKVSFLDTEAAKVLRAPAVGVAIRVVDGKCVIEAEKKTEETPPLHFEEVPEEKPTSWSETIYEWYDVVVRVTKYFQEARAQHVWAIASAWQSIRDWWSGSSKAS</sequence>
<dbReference type="CDD" id="cd01983">
    <property type="entry name" value="SIMIBI"/>
    <property type="match status" value="1"/>
</dbReference>
<evidence type="ECO:0008006" key="3">
    <source>
        <dbReference type="Google" id="ProtNLM"/>
    </source>
</evidence>
<name>A0A428RW55_9HYPO</name>
<reference evidence="1 2" key="1">
    <citation type="submission" date="2017-06" db="EMBL/GenBank/DDBJ databases">
        <title>Comparative genomic analysis of Ambrosia Fusariam Clade fungi.</title>
        <authorList>
            <person name="Stajich J.E."/>
            <person name="Carrillo J."/>
            <person name="Kijimoto T."/>
            <person name="Eskalen A."/>
            <person name="O'Donnell K."/>
            <person name="Kasson M."/>
        </authorList>
    </citation>
    <scope>NUCLEOTIDE SEQUENCE [LARGE SCALE GENOMIC DNA]</scope>
    <source>
        <strain evidence="1 2">NRRL62606</strain>
    </source>
</reference>
<dbReference type="AlphaFoldDB" id="A0A428RW55"/>
<comment type="caution">
    <text evidence="1">The sequence shown here is derived from an EMBL/GenBank/DDBJ whole genome shotgun (WGS) entry which is preliminary data.</text>
</comment>
<dbReference type="Gene3D" id="3.40.50.300">
    <property type="entry name" value="P-loop containing nucleotide triphosphate hydrolases"/>
    <property type="match status" value="1"/>
</dbReference>
<evidence type="ECO:0000313" key="2">
    <source>
        <dbReference type="Proteomes" id="UP000287972"/>
    </source>
</evidence>
<accession>A0A428RW55</accession>
<dbReference type="SUPFAM" id="SSF52540">
    <property type="entry name" value="P-loop containing nucleoside triphosphate hydrolases"/>
    <property type="match status" value="1"/>
</dbReference>
<dbReference type="EMBL" id="NKCL01000115">
    <property type="protein sequence ID" value="RSL81747.1"/>
    <property type="molecule type" value="Genomic_DNA"/>
</dbReference>
<keyword evidence="2" id="KW-1185">Reference proteome</keyword>
<organism evidence="1 2">
    <name type="scientific">Fusarium floridanum</name>
    <dbReference type="NCBI Taxonomy" id="1325733"/>
    <lineage>
        <taxon>Eukaryota</taxon>
        <taxon>Fungi</taxon>
        <taxon>Dikarya</taxon>
        <taxon>Ascomycota</taxon>
        <taxon>Pezizomycotina</taxon>
        <taxon>Sordariomycetes</taxon>
        <taxon>Hypocreomycetidae</taxon>
        <taxon>Hypocreales</taxon>
        <taxon>Nectriaceae</taxon>
        <taxon>Fusarium</taxon>
        <taxon>Fusarium solani species complex</taxon>
    </lineage>
</organism>
<dbReference type="Proteomes" id="UP000287972">
    <property type="component" value="Unassembled WGS sequence"/>
</dbReference>
<proteinExistence type="predicted"/>
<dbReference type="InterPro" id="IPR027417">
    <property type="entry name" value="P-loop_NTPase"/>
</dbReference>
<gene>
    <name evidence="1" type="ORF">CEP51_005617</name>
</gene>